<keyword evidence="2" id="KW-1185">Reference proteome</keyword>
<dbReference type="AlphaFoldDB" id="A0A0K6HYG9"/>
<dbReference type="OrthoDB" id="8794766at2"/>
<dbReference type="STRING" id="339866.GCA_001418255_01170"/>
<name>A0A0K6HYG9_9BURK</name>
<proteinExistence type="predicted"/>
<protein>
    <submittedName>
        <fullName evidence="1">Uncharacterized protein</fullName>
    </submittedName>
</protein>
<dbReference type="Proteomes" id="UP000183649">
    <property type="component" value="Unassembled WGS sequence"/>
</dbReference>
<sequence length="190" mass="20791">MRELTKTDVLRKTVAGRNELQQRSQTMGGRQRHILILCDGRRELSELCALMGDEALQLAQPLLAAGLVERVRHGAAADGDQAQAPSAVSAAELAQAVAPPPRRSIALSRMYMFDMVERILGAQSGPARARLRGADQPESLLPALLDCLGLIAELAGQAQADKVRRQLCTMLPEEWVRDFEREVSELLVTN</sequence>
<reference evidence="2" key="1">
    <citation type="submission" date="2015-08" db="EMBL/GenBank/DDBJ databases">
        <authorList>
            <person name="Varghese N."/>
        </authorList>
    </citation>
    <scope>NUCLEOTIDE SEQUENCE [LARGE SCALE GENOMIC DNA]</scope>
    <source>
        <strain evidence="2">DSM 18181</strain>
    </source>
</reference>
<evidence type="ECO:0000313" key="2">
    <source>
        <dbReference type="Proteomes" id="UP000183649"/>
    </source>
</evidence>
<accession>A0A0K6HYG9</accession>
<dbReference type="RefSeq" id="WP_055450072.1">
    <property type="nucleotide sequence ID" value="NZ_CYHF01000003.1"/>
</dbReference>
<dbReference type="EMBL" id="CYHF01000003">
    <property type="protein sequence ID" value="CUA95858.1"/>
    <property type="molecule type" value="Genomic_DNA"/>
</dbReference>
<organism evidence="1 2">
    <name type="scientific">Thiomonas bhubaneswarensis</name>
    <dbReference type="NCBI Taxonomy" id="339866"/>
    <lineage>
        <taxon>Bacteria</taxon>
        <taxon>Pseudomonadati</taxon>
        <taxon>Pseudomonadota</taxon>
        <taxon>Betaproteobacteria</taxon>
        <taxon>Burkholderiales</taxon>
        <taxon>Thiomonas</taxon>
    </lineage>
</organism>
<gene>
    <name evidence="1" type="ORF">Ga0061069_103291</name>
</gene>
<evidence type="ECO:0000313" key="1">
    <source>
        <dbReference type="EMBL" id="CUA95858.1"/>
    </source>
</evidence>